<evidence type="ECO:0000256" key="3">
    <source>
        <dbReference type="ARBA" id="ARBA00023163"/>
    </source>
</evidence>
<evidence type="ECO:0000313" key="7">
    <source>
        <dbReference type="Proteomes" id="UP000017840"/>
    </source>
</evidence>
<feature type="domain" description="HTH iclR-type" evidence="4">
    <location>
        <begin position="9"/>
        <end position="68"/>
    </location>
</feature>
<dbReference type="SUPFAM" id="SSF46785">
    <property type="entry name" value="Winged helix' DNA-binding domain"/>
    <property type="match status" value="1"/>
</dbReference>
<dbReference type="RefSeq" id="WP_023395802.1">
    <property type="nucleotide sequence ID" value="NZ_ASGZ01000064.1"/>
</dbReference>
<accession>V4HGW1</accession>
<dbReference type="EMBL" id="ASGZ01000064">
    <property type="protein sequence ID" value="ESP87069.1"/>
    <property type="molecule type" value="Genomic_DNA"/>
</dbReference>
<protein>
    <submittedName>
        <fullName evidence="6">IclR family transcriptional regulator</fullName>
    </submittedName>
</protein>
<keyword evidence="1" id="KW-0805">Transcription regulation</keyword>
<dbReference type="PROSITE" id="PS51078">
    <property type="entry name" value="ICLR_ED"/>
    <property type="match status" value="1"/>
</dbReference>
<keyword evidence="2" id="KW-0238">DNA-binding</keyword>
<dbReference type="InterPro" id="IPR014757">
    <property type="entry name" value="Tscrpt_reg_IclR_C"/>
</dbReference>
<dbReference type="GO" id="GO:0045892">
    <property type="term" value="P:negative regulation of DNA-templated transcription"/>
    <property type="evidence" value="ECO:0007669"/>
    <property type="project" value="TreeGrafter"/>
</dbReference>
<name>V4HGW1_9EURY</name>
<dbReference type="InterPro" id="IPR036390">
    <property type="entry name" value="WH_DNA-bd_sf"/>
</dbReference>
<dbReference type="InterPro" id="IPR005471">
    <property type="entry name" value="Tscrpt_reg_IclR_N"/>
</dbReference>
<sequence>MGDQAKNPIKGTEKTILIVEALKEMDGAGVSELAERVGLSKGTVHDYLSTLRQHNYVVKEGNTYYVGLGFFELGEYARNRLHIYHVAKSEVDNLAAETGELANLLYEEHGLGVYLYRARGENAVTLDTHTGKRRYLHNTALGKAILAYMPDHRVEAILDQHGLPRATERTITDREELYEELAAVRDRGYAYCNQERVEGLQCIATPLISRADGAVLGAISVAGPTTRMTNDRVGEEILDRLLQAANVVEINVNYA</sequence>
<evidence type="ECO:0000256" key="2">
    <source>
        <dbReference type="ARBA" id="ARBA00023125"/>
    </source>
</evidence>
<dbReference type="PROSITE" id="PS51077">
    <property type="entry name" value="HTH_ICLR"/>
    <property type="match status" value="1"/>
</dbReference>
<reference evidence="6 7" key="1">
    <citation type="journal article" date="2013" name="Genome Announc.">
        <title>Draft Genome Sequence of 'Candidatus Halobonum tyrrellensis' Strain G22, Isolated from the Hypersaline Waters of Lake Tyrrell, Australia.</title>
        <authorList>
            <person name="Ugalde J.A."/>
            <person name="Narasingarao P."/>
            <person name="Kuo S."/>
            <person name="Podell S."/>
            <person name="Allen E.E."/>
        </authorList>
    </citation>
    <scope>NUCLEOTIDE SEQUENCE [LARGE SCALE GENOMIC DNA]</scope>
    <source>
        <strain evidence="6 7">G22</strain>
    </source>
</reference>
<dbReference type="AlphaFoldDB" id="V4HGW1"/>
<dbReference type="Gene3D" id="3.30.450.40">
    <property type="match status" value="1"/>
</dbReference>
<dbReference type="PANTHER" id="PTHR30136:SF35">
    <property type="entry name" value="HTH-TYPE TRANSCRIPTIONAL REGULATOR RV1719"/>
    <property type="match status" value="1"/>
</dbReference>
<feature type="domain" description="IclR-ED" evidence="5">
    <location>
        <begin position="69"/>
        <end position="254"/>
    </location>
</feature>
<dbReference type="Proteomes" id="UP000017840">
    <property type="component" value="Unassembled WGS sequence"/>
</dbReference>
<proteinExistence type="predicted"/>
<dbReference type="InterPro" id="IPR036388">
    <property type="entry name" value="WH-like_DNA-bd_sf"/>
</dbReference>
<dbReference type="Pfam" id="PF09339">
    <property type="entry name" value="HTH_IclR"/>
    <property type="match status" value="1"/>
</dbReference>
<dbReference type="GO" id="GO:0003700">
    <property type="term" value="F:DNA-binding transcription factor activity"/>
    <property type="evidence" value="ECO:0007669"/>
    <property type="project" value="TreeGrafter"/>
</dbReference>
<comment type="caution">
    <text evidence="6">The sequence shown here is derived from an EMBL/GenBank/DDBJ whole genome shotgun (WGS) entry which is preliminary data.</text>
</comment>
<dbReference type="SMART" id="SM00346">
    <property type="entry name" value="HTH_ICLR"/>
    <property type="match status" value="1"/>
</dbReference>
<dbReference type="eggNOG" id="arCOG02798">
    <property type="taxonomic scope" value="Archaea"/>
</dbReference>
<dbReference type="PATRIC" id="fig|1324957.4.peg.3283"/>
<dbReference type="Pfam" id="PF01614">
    <property type="entry name" value="IclR_C"/>
    <property type="match status" value="1"/>
</dbReference>
<dbReference type="InterPro" id="IPR011991">
    <property type="entry name" value="ArsR-like_HTH"/>
</dbReference>
<evidence type="ECO:0000313" key="6">
    <source>
        <dbReference type="EMBL" id="ESP87069.1"/>
    </source>
</evidence>
<dbReference type="OrthoDB" id="14763at2157"/>
<dbReference type="GO" id="GO:0003677">
    <property type="term" value="F:DNA binding"/>
    <property type="evidence" value="ECO:0007669"/>
    <property type="project" value="UniProtKB-KW"/>
</dbReference>
<dbReference type="SUPFAM" id="SSF55781">
    <property type="entry name" value="GAF domain-like"/>
    <property type="match status" value="1"/>
</dbReference>
<evidence type="ECO:0000259" key="4">
    <source>
        <dbReference type="PROSITE" id="PS51077"/>
    </source>
</evidence>
<evidence type="ECO:0000259" key="5">
    <source>
        <dbReference type="PROSITE" id="PS51078"/>
    </source>
</evidence>
<dbReference type="InterPro" id="IPR050707">
    <property type="entry name" value="HTH_MetabolicPath_Reg"/>
</dbReference>
<organism evidence="6 7">
    <name type="scientific">Candidatus Halobonum tyrrellensis G22</name>
    <dbReference type="NCBI Taxonomy" id="1324957"/>
    <lineage>
        <taxon>Archaea</taxon>
        <taxon>Methanobacteriati</taxon>
        <taxon>Methanobacteriota</taxon>
        <taxon>Stenosarchaea group</taxon>
        <taxon>Halobacteria</taxon>
        <taxon>Halobacteriales</taxon>
        <taxon>Haloferacaceae</taxon>
        <taxon>Candidatus Halobonum</taxon>
    </lineage>
</organism>
<dbReference type="CDD" id="cd00090">
    <property type="entry name" value="HTH_ARSR"/>
    <property type="match status" value="1"/>
</dbReference>
<dbReference type="InterPro" id="IPR029016">
    <property type="entry name" value="GAF-like_dom_sf"/>
</dbReference>
<evidence type="ECO:0000256" key="1">
    <source>
        <dbReference type="ARBA" id="ARBA00023015"/>
    </source>
</evidence>
<keyword evidence="3" id="KW-0804">Transcription</keyword>
<dbReference type="Gene3D" id="1.10.10.10">
    <property type="entry name" value="Winged helix-like DNA-binding domain superfamily/Winged helix DNA-binding domain"/>
    <property type="match status" value="1"/>
</dbReference>
<keyword evidence="7" id="KW-1185">Reference proteome</keyword>
<dbReference type="PANTHER" id="PTHR30136">
    <property type="entry name" value="HELIX-TURN-HELIX TRANSCRIPTIONAL REGULATOR, ICLR FAMILY"/>
    <property type="match status" value="1"/>
</dbReference>
<gene>
    <name evidence="6" type="ORF">K933_16167</name>
</gene>